<dbReference type="InterPro" id="IPR025944">
    <property type="entry name" value="Sigma_54_int_dom_CS"/>
</dbReference>
<dbReference type="PRINTS" id="PR01590">
    <property type="entry name" value="HTHFIS"/>
</dbReference>
<evidence type="ECO:0000313" key="8">
    <source>
        <dbReference type="EMBL" id="SUD60150.1"/>
    </source>
</evidence>
<dbReference type="SUPFAM" id="SSF52540">
    <property type="entry name" value="P-loop containing nucleoside triphosphate hydrolases"/>
    <property type="match status" value="1"/>
</dbReference>
<dbReference type="Proteomes" id="UP000254084">
    <property type="component" value="Unassembled WGS sequence"/>
</dbReference>
<proteinExistence type="predicted"/>
<evidence type="ECO:0000313" key="6">
    <source>
        <dbReference type="EMBL" id="MDH1341457.1"/>
    </source>
</evidence>
<evidence type="ECO:0000259" key="5">
    <source>
        <dbReference type="PROSITE" id="PS50045"/>
    </source>
</evidence>
<dbReference type="GeneID" id="300416458"/>
<keyword evidence="2" id="KW-0067">ATP-binding</keyword>
<evidence type="ECO:0000256" key="2">
    <source>
        <dbReference type="ARBA" id="ARBA00022840"/>
    </source>
</evidence>
<dbReference type="Pfam" id="PF25601">
    <property type="entry name" value="AAA_lid_14"/>
    <property type="match status" value="1"/>
</dbReference>
<reference evidence="6" key="2">
    <citation type="submission" date="2022-09" db="EMBL/GenBank/DDBJ databases">
        <title>Intensive care unit water sources are persistently colonized with multi-drug resistant bacteria and are the site of extensive horizontal gene transfer of antibiotic resistance genes.</title>
        <authorList>
            <person name="Diorio-Toth L."/>
        </authorList>
    </citation>
    <scope>NUCLEOTIDE SEQUENCE</scope>
    <source>
        <strain evidence="6">GD03704</strain>
    </source>
</reference>
<organism evidence="7 10">
    <name type="scientific">Ectopseudomonas oleovorans</name>
    <name type="common">Pseudomonas oleovorans</name>
    <dbReference type="NCBI Taxonomy" id="301"/>
    <lineage>
        <taxon>Bacteria</taxon>
        <taxon>Pseudomonadati</taxon>
        <taxon>Pseudomonadota</taxon>
        <taxon>Gammaproteobacteria</taxon>
        <taxon>Pseudomonadales</taxon>
        <taxon>Pseudomonadaceae</taxon>
        <taxon>Ectopseudomonas</taxon>
    </lineage>
</organism>
<dbReference type="Pfam" id="PF02954">
    <property type="entry name" value="HTH_8"/>
    <property type="match status" value="1"/>
</dbReference>
<dbReference type="Gene3D" id="1.10.10.60">
    <property type="entry name" value="Homeodomain-like"/>
    <property type="match status" value="1"/>
</dbReference>
<dbReference type="AlphaFoldDB" id="A0A061CTN2"/>
<dbReference type="PROSITE" id="PS00688">
    <property type="entry name" value="SIGMA54_INTERACT_3"/>
    <property type="match status" value="1"/>
</dbReference>
<dbReference type="PROSITE" id="PS50045">
    <property type="entry name" value="SIGMA54_INTERACT_4"/>
    <property type="match status" value="1"/>
</dbReference>
<keyword evidence="3" id="KW-0805">Transcription regulation</keyword>
<dbReference type="Proteomes" id="UP000255303">
    <property type="component" value="Unassembled WGS sequence"/>
</dbReference>
<feature type="domain" description="Sigma-54 factor interaction" evidence="5">
    <location>
        <begin position="134"/>
        <end position="329"/>
    </location>
</feature>
<evidence type="ECO:0000313" key="10">
    <source>
        <dbReference type="Proteomes" id="UP000255303"/>
    </source>
</evidence>
<dbReference type="Gene3D" id="3.40.50.300">
    <property type="entry name" value="P-loop containing nucleotide triphosphate hydrolases"/>
    <property type="match status" value="1"/>
</dbReference>
<dbReference type="PANTHER" id="PTHR32071:SF120">
    <property type="entry name" value="TRANSCRIPTIONAL REGULATOR-RELATED"/>
    <property type="match status" value="1"/>
</dbReference>
<dbReference type="Pfam" id="PF14532">
    <property type="entry name" value="Sigma54_activ_2"/>
    <property type="match status" value="1"/>
</dbReference>
<dbReference type="Gene3D" id="1.10.8.60">
    <property type="match status" value="1"/>
</dbReference>
<evidence type="ECO:0000256" key="1">
    <source>
        <dbReference type="ARBA" id="ARBA00022741"/>
    </source>
</evidence>
<dbReference type="EMBL" id="UGUV01000002">
    <property type="protein sequence ID" value="SUD53474.1"/>
    <property type="molecule type" value="Genomic_DNA"/>
</dbReference>
<evidence type="ECO:0000256" key="4">
    <source>
        <dbReference type="ARBA" id="ARBA00023163"/>
    </source>
</evidence>
<keyword evidence="1" id="KW-0547">Nucleotide-binding</keyword>
<gene>
    <name evidence="7" type="primary">luxO_2</name>
    <name evidence="6" type="ORF">N5J11_20145</name>
    <name evidence="7" type="ORF">NCTC10692_03996</name>
    <name evidence="8" type="ORF">NCTC10860_02479</name>
</gene>
<dbReference type="RefSeq" id="WP_003460199.1">
    <property type="nucleotide sequence ID" value="NZ_CAJQNA010000211.1"/>
</dbReference>
<dbReference type="InterPro" id="IPR002197">
    <property type="entry name" value="HTH_Fis"/>
</dbReference>
<dbReference type="GO" id="GO:0005524">
    <property type="term" value="F:ATP binding"/>
    <property type="evidence" value="ECO:0007669"/>
    <property type="project" value="UniProtKB-KW"/>
</dbReference>
<dbReference type="SUPFAM" id="SSF46689">
    <property type="entry name" value="Homeodomain-like"/>
    <property type="match status" value="1"/>
</dbReference>
<keyword evidence="4" id="KW-0804">Transcription</keyword>
<dbReference type="Proteomes" id="UP001161697">
    <property type="component" value="Unassembled WGS sequence"/>
</dbReference>
<evidence type="ECO:0000313" key="7">
    <source>
        <dbReference type="EMBL" id="SUD53474.1"/>
    </source>
</evidence>
<accession>A0A379JYM1</accession>
<dbReference type="InterPro" id="IPR009057">
    <property type="entry name" value="Homeodomain-like_sf"/>
</dbReference>
<evidence type="ECO:0000256" key="3">
    <source>
        <dbReference type="ARBA" id="ARBA00023015"/>
    </source>
</evidence>
<protein>
    <submittedName>
        <fullName evidence="6">Sigma 54-interacting transcriptional regulator</fullName>
    </submittedName>
    <submittedName>
        <fullName evidence="7">Sigma-54 dependent transcription regulator</fullName>
    </submittedName>
</protein>
<dbReference type="InterPro" id="IPR027417">
    <property type="entry name" value="P-loop_NTPase"/>
</dbReference>
<accession>A0A061CTN2</accession>
<dbReference type="GO" id="GO:0043565">
    <property type="term" value="F:sequence-specific DNA binding"/>
    <property type="evidence" value="ECO:0007669"/>
    <property type="project" value="InterPro"/>
</dbReference>
<dbReference type="EMBL" id="JAOCJE010000001">
    <property type="protein sequence ID" value="MDH1341457.1"/>
    <property type="molecule type" value="Genomic_DNA"/>
</dbReference>
<evidence type="ECO:0000313" key="9">
    <source>
        <dbReference type="Proteomes" id="UP000254084"/>
    </source>
</evidence>
<sequence>MLEAVSVASRQLLMLDPFDACEALLQPLQAAGWSVRHCTPETLNGHAGDALLLHLDQRPSHALLKQLQLTGLGCIVLADAERLRQIGSEELIGEWCFSALTLPGAMSRLLETLQQAQAATRLRRLKSGRQLPQYLGNCGAARSLRRQLDRLSSIEGPLLVSGERGSGKHLLARLLHQRSSFAAQAMRAIDCAEPLDEAALAASSVTSVLLENASLLSAADQQRLLDYLQRHPQAHLLTLDRGELVQALQQGRFRRDLFHQLAAQQLQTPNLREYPGDLSLLAEHFAKQHGAIIGRHHRRFSEEAITAMISHPWPGNVRELRNRVVRALVLAQGRQILAADLGLRPAQANIDAPVTLEDYIRRAERQALNDVLGRYANNMSQAARTLGISRPTFYRLLHKHRLR</sequence>
<dbReference type="GO" id="GO:0006355">
    <property type="term" value="P:regulation of DNA-templated transcription"/>
    <property type="evidence" value="ECO:0007669"/>
    <property type="project" value="InterPro"/>
</dbReference>
<dbReference type="InterPro" id="IPR058031">
    <property type="entry name" value="AAA_lid_NorR"/>
</dbReference>
<reference evidence="9 10" key="1">
    <citation type="submission" date="2018-06" db="EMBL/GenBank/DDBJ databases">
        <authorList>
            <consortium name="Pathogen Informatics"/>
            <person name="Doyle S."/>
        </authorList>
    </citation>
    <scope>NUCLEOTIDE SEQUENCE [LARGE SCALE GENOMIC DNA]</scope>
    <source>
        <strain evidence="7 10">NCTC10692</strain>
        <strain evidence="8 9">NCTC10860</strain>
    </source>
</reference>
<dbReference type="PANTHER" id="PTHR32071">
    <property type="entry name" value="TRANSCRIPTIONAL REGULATORY PROTEIN"/>
    <property type="match status" value="1"/>
</dbReference>
<dbReference type="EMBL" id="UGUW01000004">
    <property type="protein sequence ID" value="SUD60150.1"/>
    <property type="molecule type" value="Genomic_DNA"/>
</dbReference>
<name>A0A061CTN2_ECTOL</name>
<dbReference type="InterPro" id="IPR002078">
    <property type="entry name" value="Sigma_54_int"/>
</dbReference>